<reference evidence="5" key="1">
    <citation type="submission" date="2017-06" db="EMBL/GenBank/DDBJ databases">
        <title>Genome analysis of Fimbriiglobus ruber SP5, the first member of the order Planctomycetales with confirmed chitinolytic capability.</title>
        <authorList>
            <person name="Ravin N.V."/>
            <person name="Rakitin A.L."/>
            <person name="Ivanova A.A."/>
            <person name="Beletsky A.V."/>
            <person name="Kulichevskaya I.S."/>
            <person name="Mardanov A.V."/>
            <person name="Dedysh S.N."/>
        </authorList>
    </citation>
    <scope>NUCLEOTIDE SEQUENCE [LARGE SCALE GENOMIC DNA]</scope>
    <source>
        <strain evidence="5">SP5</strain>
    </source>
</reference>
<proteinExistence type="predicted"/>
<feature type="repeat" description="WD" evidence="3">
    <location>
        <begin position="234"/>
        <end position="275"/>
    </location>
</feature>
<evidence type="ECO:0000313" key="5">
    <source>
        <dbReference type="Proteomes" id="UP000214646"/>
    </source>
</evidence>
<dbReference type="InterPro" id="IPR019775">
    <property type="entry name" value="WD40_repeat_CS"/>
</dbReference>
<dbReference type="OrthoDB" id="277950at2"/>
<sequence length="315" mass="33565">MLVFQCHAKPVTAVAYHPNGRELLCGGAGGIRTWCLAAGEVRAEWAALPGGIGEFTFAPDGTAVVVCGGQGKIDLRRWPDGAVLQRYDPTEIRPAADDPRERDDAPTLRRTIHHVTFSYAHRIAVGAHSPSLNGPARVYLWKVDAPPVRRHLWDHADAVGSVALAPGGRWVASASKIEGRVVIGDAATGDRVTTWQPPGPVGVVRFVDDARLLAAVGDNVVCFDVSAGRVVWTLRGHRDYVTSMTIAPDGRTLVTASADETVGVWSIPDRKLVRQFPWAVNLDARNGVAVAPDGCTAAAAGRDGGVLVWDLDPTT</sequence>
<dbReference type="InterPro" id="IPR001680">
    <property type="entry name" value="WD40_rpt"/>
</dbReference>
<dbReference type="Proteomes" id="UP000214646">
    <property type="component" value="Unassembled WGS sequence"/>
</dbReference>
<evidence type="ECO:0000256" key="3">
    <source>
        <dbReference type="PROSITE-ProRule" id="PRU00221"/>
    </source>
</evidence>
<dbReference type="AlphaFoldDB" id="A0A225DUH9"/>
<accession>A0A225DUH9</accession>
<evidence type="ECO:0000256" key="2">
    <source>
        <dbReference type="ARBA" id="ARBA00022737"/>
    </source>
</evidence>
<keyword evidence="5" id="KW-1185">Reference proteome</keyword>
<protein>
    <submittedName>
        <fullName evidence="4">G-protein beta WD-40 repeat</fullName>
    </submittedName>
</protein>
<dbReference type="EMBL" id="NIDE01000006">
    <property type="protein sequence ID" value="OWK41256.1"/>
    <property type="molecule type" value="Genomic_DNA"/>
</dbReference>
<dbReference type="PROSITE" id="PS00678">
    <property type="entry name" value="WD_REPEATS_1"/>
    <property type="match status" value="1"/>
</dbReference>
<gene>
    <name evidence="4" type="ORF">FRUB_04619</name>
</gene>
<dbReference type="InterPro" id="IPR015943">
    <property type="entry name" value="WD40/YVTN_repeat-like_dom_sf"/>
</dbReference>
<dbReference type="PROSITE" id="PS50082">
    <property type="entry name" value="WD_REPEATS_2"/>
    <property type="match status" value="2"/>
</dbReference>
<dbReference type="InterPro" id="IPR011047">
    <property type="entry name" value="Quinoprotein_ADH-like_sf"/>
</dbReference>
<evidence type="ECO:0000256" key="1">
    <source>
        <dbReference type="ARBA" id="ARBA00022574"/>
    </source>
</evidence>
<feature type="repeat" description="WD" evidence="3">
    <location>
        <begin position="288"/>
        <end position="315"/>
    </location>
</feature>
<evidence type="ECO:0000313" key="4">
    <source>
        <dbReference type="EMBL" id="OWK41256.1"/>
    </source>
</evidence>
<dbReference type="RefSeq" id="WP_088255722.1">
    <property type="nucleotide sequence ID" value="NZ_NIDE01000006.1"/>
</dbReference>
<dbReference type="PANTHER" id="PTHR19879">
    <property type="entry name" value="TRANSCRIPTION INITIATION FACTOR TFIID"/>
    <property type="match status" value="1"/>
</dbReference>
<organism evidence="4 5">
    <name type="scientific">Fimbriiglobus ruber</name>
    <dbReference type="NCBI Taxonomy" id="1908690"/>
    <lineage>
        <taxon>Bacteria</taxon>
        <taxon>Pseudomonadati</taxon>
        <taxon>Planctomycetota</taxon>
        <taxon>Planctomycetia</taxon>
        <taxon>Gemmatales</taxon>
        <taxon>Gemmataceae</taxon>
        <taxon>Fimbriiglobus</taxon>
    </lineage>
</organism>
<dbReference type="Pfam" id="PF00400">
    <property type="entry name" value="WD40"/>
    <property type="match status" value="4"/>
</dbReference>
<dbReference type="Gene3D" id="2.130.10.10">
    <property type="entry name" value="YVTN repeat-like/Quinoprotein amine dehydrogenase"/>
    <property type="match status" value="2"/>
</dbReference>
<dbReference type="PANTHER" id="PTHR19879:SF9">
    <property type="entry name" value="TRANSCRIPTION INITIATION FACTOR TFIID SUBUNIT 5"/>
    <property type="match status" value="1"/>
</dbReference>
<keyword evidence="2" id="KW-0677">Repeat</keyword>
<name>A0A225DUH9_9BACT</name>
<comment type="caution">
    <text evidence="4">The sequence shown here is derived from an EMBL/GenBank/DDBJ whole genome shotgun (WGS) entry which is preliminary data.</text>
</comment>
<keyword evidence="1 3" id="KW-0853">WD repeat</keyword>
<dbReference type="SMART" id="SM00320">
    <property type="entry name" value="WD40"/>
    <property type="match status" value="5"/>
</dbReference>
<dbReference type="PROSITE" id="PS50294">
    <property type="entry name" value="WD_REPEATS_REGION"/>
    <property type="match status" value="1"/>
</dbReference>
<dbReference type="SUPFAM" id="SSF50998">
    <property type="entry name" value="Quinoprotein alcohol dehydrogenase-like"/>
    <property type="match status" value="1"/>
</dbReference>